<name>A0A8X6GQX6_TRICU</name>
<keyword evidence="2" id="KW-1185">Reference proteome</keyword>
<dbReference type="OrthoDB" id="6435429at2759"/>
<evidence type="ECO:0000313" key="1">
    <source>
        <dbReference type="EMBL" id="GFR08688.1"/>
    </source>
</evidence>
<dbReference type="EMBL" id="BMAO01016448">
    <property type="protein sequence ID" value="GFR08688.1"/>
    <property type="molecule type" value="Genomic_DNA"/>
</dbReference>
<evidence type="ECO:0000313" key="2">
    <source>
        <dbReference type="Proteomes" id="UP000887116"/>
    </source>
</evidence>
<sequence>MFSFSDERVLPVNQRQRVFPNGTLLIMAMQPGVDDGLYSCEVSPGQDMTAVSRSFRIIIRSESFSIPFVKVIVVNVLLLAQVLGNRKSFYDENVIHHSCSET</sequence>
<accession>A0A8X6GQX6</accession>
<dbReference type="Proteomes" id="UP000887116">
    <property type="component" value="Unassembled WGS sequence"/>
</dbReference>
<organism evidence="1 2">
    <name type="scientific">Trichonephila clavata</name>
    <name type="common">Joro spider</name>
    <name type="synonym">Nephila clavata</name>
    <dbReference type="NCBI Taxonomy" id="2740835"/>
    <lineage>
        <taxon>Eukaryota</taxon>
        <taxon>Metazoa</taxon>
        <taxon>Ecdysozoa</taxon>
        <taxon>Arthropoda</taxon>
        <taxon>Chelicerata</taxon>
        <taxon>Arachnida</taxon>
        <taxon>Araneae</taxon>
        <taxon>Araneomorphae</taxon>
        <taxon>Entelegynae</taxon>
        <taxon>Araneoidea</taxon>
        <taxon>Nephilidae</taxon>
        <taxon>Trichonephila</taxon>
    </lineage>
</organism>
<protein>
    <submittedName>
        <fullName evidence="1">Down syndrome cell adhesion molecule-like protein Dscam2</fullName>
    </submittedName>
</protein>
<gene>
    <name evidence="1" type="primary">Dscam2_98</name>
    <name evidence="1" type="ORF">TNCT_391881</name>
</gene>
<reference evidence="1" key="1">
    <citation type="submission" date="2020-07" db="EMBL/GenBank/DDBJ databases">
        <title>Multicomponent nature underlies the extraordinary mechanical properties of spider dragline silk.</title>
        <authorList>
            <person name="Kono N."/>
            <person name="Nakamura H."/>
            <person name="Mori M."/>
            <person name="Yoshida Y."/>
            <person name="Ohtoshi R."/>
            <person name="Malay A.D."/>
            <person name="Moran D.A.P."/>
            <person name="Tomita M."/>
            <person name="Numata K."/>
            <person name="Arakawa K."/>
        </authorList>
    </citation>
    <scope>NUCLEOTIDE SEQUENCE</scope>
</reference>
<comment type="caution">
    <text evidence="1">The sequence shown here is derived from an EMBL/GenBank/DDBJ whole genome shotgun (WGS) entry which is preliminary data.</text>
</comment>
<proteinExistence type="predicted"/>
<dbReference type="AlphaFoldDB" id="A0A8X6GQX6"/>